<protein>
    <recommendedName>
        <fullName evidence="3">C2H2-type domain-containing protein</fullName>
    </recommendedName>
</protein>
<evidence type="ECO:0000313" key="1">
    <source>
        <dbReference type="EMBL" id="KAH3808861.1"/>
    </source>
</evidence>
<dbReference type="Gene3D" id="3.30.160.60">
    <property type="entry name" value="Classic Zinc Finger"/>
    <property type="match status" value="1"/>
</dbReference>
<dbReference type="EMBL" id="JAIWYP010000006">
    <property type="protein sequence ID" value="KAH3808861.1"/>
    <property type="molecule type" value="Genomic_DNA"/>
</dbReference>
<organism evidence="1 2">
    <name type="scientific">Dreissena polymorpha</name>
    <name type="common">Zebra mussel</name>
    <name type="synonym">Mytilus polymorpha</name>
    <dbReference type="NCBI Taxonomy" id="45954"/>
    <lineage>
        <taxon>Eukaryota</taxon>
        <taxon>Metazoa</taxon>
        <taxon>Spiralia</taxon>
        <taxon>Lophotrochozoa</taxon>
        <taxon>Mollusca</taxon>
        <taxon>Bivalvia</taxon>
        <taxon>Autobranchia</taxon>
        <taxon>Heteroconchia</taxon>
        <taxon>Euheterodonta</taxon>
        <taxon>Imparidentia</taxon>
        <taxon>Neoheterodontei</taxon>
        <taxon>Myida</taxon>
        <taxon>Dreissenoidea</taxon>
        <taxon>Dreissenidae</taxon>
        <taxon>Dreissena</taxon>
    </lineage>
</organism>
<evidence type="ECO:0000313" key="2">
    <source>
        <dbReference type="Proteomes" id="UP000828390"/>
    </source>
</evidence>
<gene>
    <name evidence="1" type="ORF">DPMN_137220</name>
</gene>
<dbReference type="Proteomes" id="UP000828390">
    <property type="component" value="Unassembled WGS sequence"/>
</dbReference>
<evidence type="ECO:0008006" key="3">
    <source>
        <dbReference type="Google" id="ProtNLM"/>
    </source>
</evidence>
<reference evidence="1" key="2">
    <citation type="submission" date="2020-11" db="EMBL/GenBank/DDBJ databases">
        <authorList>
            <person name="McCartney M.A."/>
            <person name="Auch B."/>
            <person name="Kono T."/>
            <person name="Mallez S."/>
            <person name="Becker A."/>
            <person name="Gohl D.M."/>
            <person name="Silverstein K.A.T."/>
            <person name="Koren S."/>
            <person name="Bechman K.B."/>
            <person name="Herman A."/>
            <person name="Abrahante J.E."/>
            <person name="Garbe J."/>
        </authorList>
    </citation>
    <scope>NUCLEOTIDE SEQUENCE</scope>
    <source>
        <strain evidence="1">Duluth1</strain>
        <tissue evidence="1">Whole animal</tissue>
    </source>
</reference>
<reference evidence="1" key="1">
    <citation type="journal article" date="2019" name="bioRxiv">
        <title>The Genome of the Zebra Mussel, Dreissena polymorpha: A Resource for Invasive Species Research.</title>
        <authorList>
            <person name="McCartney M.A."/>
            <person name="Auch B."/>
            <person name="Kono T."/>
            <person name="Mallez S."/>
            <person name="Zhang Y."/>
            <person name="Obille A."/>
            <person name="Becker A."/>
            <person name="Abrahante J.E."/>
            <person name="Garbe J."/>
            <person name="Badalamenti J.P."/>
            <person name="Herman A."/>
            <person name="Mangelson H."/>
            <person name="Liachko I."/>
            <person name="Sullivan S."/>
            <person name="Sone E.D."/>
            <person name="Koren S."/>
            <person name="Silverstein K.A.T."/>
            <person name="Beckman K.B."/>
            <person name="Gohl D.M."/>
        </authorList>
    </citation>
    <scope>NUCLEOTIDE SEQUENCE</scope>
    <source>
        <strain evidence="1">Duluth1</strain>
        <tissue evidence="1">Whole animal</tissue>
    </source>
</reference>
<accession>A0A9D4G281</accession>
<sequence>MPLCVSRTAHAQNGGRLYFCRHCSKRDRRGRLFEYVLQEHIPRESAPFYCALCGYKAMDAWSLASHVDRYAPHRAAVQRTRAVDNASIMRVGTFTPGDFEKHVGTVVEASATELPGWLTQMIDADVGVSATIAPGDPVQMAWDAACAGSAEKYDDPAFIATRCEAVTPPPAPSTPVQDKSVVPTETDQADTLFQDQEAETSEAGKLRSIRELLGQTVGHLATIADRSAQILEETRRIERSLRSMN</sequence>
<dbReference type="AlphaFoldDB" id="A0A9D4G281"/>
<comment type="caution">
    <text evidence="1">The sequence shown here is derived from an EMBL/GenBank/DDBJ whole genome shotgun (WGS) entry which is preliminary data.</text>
</comment>
<name>A0A9D4G281_DREPO</name>
<keyword evidence="2" id="KW-1185">Reference proteome</keyword>
<proteinExistence type="predicted"/>